<gene>
    <name evidence="2" type="ORF">SOIL9_01160</name>
    <name evidence="1" type="ORF">SOIL9_04510</name>
</gene>
<dbReference type="EMBL" id="LR593886">
    <property type="protein sequence ID" value="VTR98912.1"/>
    <property type="molecule type" value="Genomic_DNA"/>
</dbReference>
<sequence length="153" mass="16350">MIAATKNGERASVHSPCEPACPTCNGQLFLDTAPGGGIELLCTGCVAYELTPARPFALTIQDLPPALVFFRPSERDVYRAVRALGSQTPMPADIIERLNSEYAQQEPNPLKRKFASRVTVSHALTTLCRAGFVKRAMKGWGACAATNSKGGAL</sequence>
<dbReference type="KEGG" id="gms:SOIL9_04510"/>
<dbReference type="KEGG" id="gms:SOIL9_01160"/>
<evidence type="ECO:0000313" key="3">
    <source>
        <dbReference type="Proteomes" id="UP000464178"/>
    </source>
</evidence>
<dbReference type="EMBL" id="LR593886">
    <property type="protein sequence ID" value="VTR97969.1"/>
    <property type="molecule type" value="Genomic_DNA"/>
</dbReference>
<evidence type="ECO:0000313" key="1">
    <source>
        <dbReference type="EMBL" id="VTR97969.1"/>
    </source>
</evidence>
<proteinExistence type="predicted"/>
<keyword evidence="3" id="KW-1185">Reference proteome</keyword>
<evidence type="ECO:0000313" key="2">
    <source>
        <dbReference type="EMBL" id="VTR98912.1"/>
    </source>
</evidence>
<reference evidence="2 3" key="1">
    <citation type="submission" date="2019-05" db="EMBL/GenBank/DDBJ databases">
        <authorList>
            <consortium name="Science for Life Laboratories"/>
        </authorList>
    </citation>
    <scope>NUCLEOTIDE SEQUENCE [LARGE SCALE GENOMIC DNA]</scope>
    <source>
        <strain evidence="2">Soil9</strain>
    </source>
</reference>
<dbReference type="AlphaFoldDB" id="A0A6P2DGF6"/>
<dbReference type="Proteomes" id="UP000464178">
    <property type="component" value="Chromosome"/>
</dbReference>
<protein>
    <submittedName>
        <fullName evidence="2">Uncharacterized protein</fullName>
    </submittedName>
</protein>
<accession>A0A6P2DGF6</accession>
<name>A0A6P2DGF6_9BACT</name>
<dbReference type="RefSeq" id="WP_162671439.1">
    <property type="nucleotide sequence ID" value="NZ_LR593886.1"/>
</dbReference>
<organism evidence="2 3">
    <name type="scientific">Gemmata massiliana</name>
    <dbReference type="NCBI Taxonomy" id="1210884"/>
    <lineage>
        <taxon>Bacteria</taxon>
        <taxon>Pseudomonadati</taxon>
        <taxon>Planctomycetota</taxon>
        <taxon>Planctomycetia</taxon>
        <taxon>Gemmatales</taxon>
        <taxon>Gemmataceae</taxon>
        <taxon>Gemmata</taxon>
    </lineage>
</organism>